<sequence length="1638" mass="175869">MKANKLFAGLIAVALGVNSISGVAFASGRGSPDAALMDEEKVFDIQLEQEEPVVLGAAPPALDSAFFDSAENIYSIYGDAWNRATADSPQIVRPYTAVTYGGSAYALRLRPAAAGSTFSIYLQDSDYFKDVNDTVRNAVGDDNAYFGFWFYRADGTAGDVSMVIDGAAYAVGDASTGSWQFVYAKITAETQNVVFQISGDECYIDELGIYMEVPDDPTPVLTPVYYGVDGAPAESGTQYVSGYFDIGFNYAIDMDAPAEAVLENSSTGAPVPVDTSWYDAKTLRIKPQRSLDFATEYKVTVTGIQNIYGGTLEEASFTFETQSAPVRLICTETVGQGMVNSAQINGTVENHSEQDIALTLYALAQANGQTIAVGALDASVPADDAVDVQGLTLEFDDVDAADIRFSYFLLDENMMPVNNLEEKPAADMAVEAVELLGNIVTVTGAFSPAEGDRSVTVAVADATEFDRDAVVLLAETKTEPDGSFAVSGNLYDRLVSGDYTVFVWGESAGAAQSYPIYYSSRGDREAVLEIFLNGTAADIAACMNDAAYAETLNALGFLTSGFTGLTAERQEAAAAQIAAAPNKNEDTLAAIVNAAIALQVLNGTQQDRGAVCLEYAAYFGLSEAALALLEDVKANAQGLSELLAAQQFGSVADLEGRLSGLDMVLLALSSVEYQERIHALMAEYKDLLNFDADALLSENGIAQTDIPSIFTELIGKTYNSAADVEYAFNKAMHNFIEGPPYDAEFLTAIYSDSVQGGYLSAWNGTFAWADSTEQVKAGNNALYINPVSAYSAGVIWKDTSLANDAATKTSMAYGTAYIGMWVYIPSGSGWIEVKLGDPSYVEHTQIAIDYSKTDCWQYIFTKVEQDVQYIIIKTESAKGIWFDDINVYSVAPEDPTAQVSALKFYDRYNEETDDQNQFAGTYFDVVYNFPTELSKVKGITIKNNATGAVVQSTFTIENVNTVRILPDTELEYDAEYTVTIGSYENVYGGAMENYTFTFKTGPVPQRFENAMIQKDSGNITTATLTGVLYNDDKNDPNLTVYLQAQVAGETVGIAYETLNFESTTEHDVNLQVTFPETDSNAVSFSYCVLKDSMLPISVIVPKGDSAITLETAGIVRKELQISGSFSDTESRAVTAAVTTGALAKYDPAAAVALLETQTDEAGHFAFSSSLYDYLETGDYTIFVWGEGADEALIVPAYYASKNDRDAIMGVFSAGNAQEIEELLDNAQNSAVLQAMGMLTAEYSGLGALKPDVAAYIAALPAASKNTEVAAIAEVNAAIVIAMLKEADAPVEVLVEYAEYIGVGADALQLIQSILEDQRPEAVNNLIKASSFTTAEELNEILDDQLLLTAINSINSNNHLKMKELLAAYQAEVGFDAAALIKSNNISEYNEMLVYQGMIGRDFASLAECKTRFESLIAQYRPKEPVVPSGGGGGNRDAGTNGVPVTIPSITDTPAAEQNGEAVFSDIDSHWAEQSITYLYEKGVVKGKDGTQFCPNDNITREEFVKMLIPALGLADETAEAAFTDVAADRWSYASIAAAYKHGIVSGYPDGSFGAANPITREEMAVMVYRALHVNGRELEVAGETALFADDASISPYAKEAVNQLHQAGIISGAGENLFLPQSNATRAEAAQMIYSLIR</sequence>
<feature type="domain" description="SLH" evidence="4">
    <location>
        <begin position="1458"/>
        <end position="1517"/>
    </location>
</feature>
<proteinExistence type="predicted"/>
<dbReference type="InterPro" id="IPR032812">
    <property type="entry name" value="SbsA_Ig"/>
</dbReference>
<keyword evidence="1 3" id="KW-0732">Signal</keyword>
<evidence type="ECO:0000256" key="1">
    <source>
        <dbReference type="ARBA" id="ARBA00022729"/>
    </source>
</evidence>
<dbReference type="InterPro" id="IPR001119">
    <property type="entry name" value="SLH_dom"/>
</dbReference>
<dbReference type="PROSITE" id="PS51272">
    <property type="entry name" value="SLH"/>
    <property type="match status" value="3"/>
</dbReference>
<dbReference type="Pfam" id="PF00395">
    <property type="entry name" value="SLH"/>
    <property type="match status" value="3"/>
</dbReference>
<evidence type="ECO:0000256" key="3">
    <source>
        <dbReference type="SAM" id="SignalP"/>
    </source>
</evidence>
<evidence type="ECO:0000256" key="2">
    <source>
        <dbReference type="ARBA" id="ARBA00022737"/>
    </source>
</evidence>
<accession>A0A9D1LW52</accession>
<dbReference type="PANTHER" id="PTHR43308">
    <property type="entry name" value="OUTER MEMBRANE PROTEIN ALPHA-RELATED"/>
    <property type="match status" value="1"/>
</dbReference>
<evidence type="ECO:0000313" key="6">
    <source>
        <dbReference type="Proteomes" id="UP000824111"/>
    </source>
</evidence>
<evidence type="ECO:0000259" key="4">
    <source>
        <dbReference type="PROSITE" id="PS51272"/>
    </source>
</evidence>
<gene>
    <name evidence="5" type="ORF">IAB04_06775</name>
</gene>
<name>A0A9D1LW52_9FIRM</name>
<reference evidence="5" key="1">
    <citation type="submission" date="2020-10" db="EMBL/GenBank/DDBJ databases">
        <authorList>
            <person name="Gilroy R."/>
        </authorList>
    </citation>
    <scope>NUCLEOTIDE SEQUENCE</scope>
    <source>
        <strain evidence="5">ChiSjej4B22-9803</strain>
    </source>
</reference>
<feature type="domain" description="SLH" evidence="4">
    <location>
        <begin position="1518"/>
        <end position="1581"/>
    </location>
</feature>
<keyword evidence="2" id="KW-0677">Repeat</keyword>
<evidence type="ECO:0000313" key="5">
    <source>
        <dbReference type="EMBL" id="HIU49052.1"/>
    </source>
</evidence>
<feature type="domain" description="SLH" evidence="4">
    <location>
        <begin position="1584"/>
        <end position="1638"/>
    </location>
</feature>
<feature type="signal peptide" evidence="3">
    <location>
        <begin position="1"/>
        <end position="26"/>
    </location>
</feature>
<feature type="chain" id="PRO_5039413385" evidence="3">
    <location>
        <begin position="27"/>
        <end position="1638"/>
    </location>
</feature>
<dbReference type="Pfam" id="PF13205">
    <property type="entry name" value="Big_5"/>
    <property type="match status" value="1"/>
</dbReference>
<organism evidence="5 6">
    <name type="scientific">Candidatus Avimonoglobus intestinipullorum</name>
    <dbReference type="NCBI Taxonomy" id="2840699"/>
    <lineage>
        <taxon>Bacteria</taxon>
        <taxon>Bacillati</taxon>
        <taxon>Bacillota</taxon>
        <taxon>Clostridia</taxon>
        <taxon>Eubacteriales</taxon>
        <taxon>Candidatus Avimonoglobus</taxon>
    </lineage>
</organism>
<comment type="caution">
    <text evidence="5">The sequence shown here is derived from an EMBL/GenBank/DDBJ whole genome shotgun (WGS) entry which is preliminary data.</text>
</comment>
<dbReference type="InterPro" id="IPR051465">
    <property type="entry name" value="Cell_Envelope_Struct_Comp"/>
</dbReference>
<dbReference type="EMBL" id="DVND01000173">
    <property type="protein sequence ID" value="HIU49052.1"/>
    <property type="molecule type" value="Genomic_DNA"/>
</dbReference>
<reference evidence="5" key="2">
    <citation type="journal article" date="2021" name="PeerJ">
        <title>Extensive microbial diversity within the chicken gut microbiome revealed by metagenomics and culture.</title>
        <authorList>
            <person name="Gilroy R."/>
            <person name="Ravi A."/>
            <person name="Getino M."/>
            <person name="Pursley I."/>
            <person name="Horton D.L."/>
            <person name="Alikhan N.F."/>
            <person name="Baker D."/>
            <person name="Gharbi K."/>
            <person name="Hall N."/>
            <person name="Watson M."/>
            <person name="Adriaenssens E.M."/>
            <person name="Foster-Nyarko E."/>
            <person name="Jarju S."/>
            <person name="Secka A."/>
            <person name="Antonio M."/>
            <person name="Oren A."/>
            <person name="Chaudhuri R.R."/>
            <person name="La Ragione R."/>
            <person name="Hildebrand F."/>
            <person name="Pallen M.J."/>
        </authorList>
    </citation>
    <scope>NUCLEOTIDE SEQUENCE</scope>
    <source>
        <strain evidence="5">ChiSjej4B22-9803</strain>
    </source>
</reference>
<dbReference type="Proteomes" id="UP000824111">
    <property type="component" value="Unassembled WGS sequence"/>
</dbReference>
<protein>
    <submittedName>
        <fullName evidence="5">S-layer homology domain-containing protein</fullName>
    </submittedName>
</protein>